<dbReference type="AlphaFoldDB" id="A0AAW1YR90"/>
<keyword evidence="2" id="KW-1185">Reference proteome</keyword>
<name>A0AAW1YR90_RUBAR</name>
<evidence type="ECO:0000313" key="2">
    <source>
        <dbReference type="Proteomes" id="UP001457282"/>
    </source>
</evidence>
<reference evidence="1 2" key="1">
    <citation type="journal article" date="2023" name="G3 (Bethesda)">
        <title>A chromosome-length genome assembly and annotation of blackberry (Rubus argutus, cv. 'Hillquist').</title>
        <authorList>
            <person name="Bruna T."/>
            <person name="Aryal R."/>
            <person name="Dudchenko O."/>
            <person name="Sargent D.J."/>
            <person name="Mead D."/>
            <person name="Buti M."/>
            <person name="Cavallini A."/>
            <person name="Hytonen T."/>
            <person name="Andres J."/>
            <person name="Pham M."/>
            <person name="Weisz D."/>
            <person name="Mascagni F."/>
            <person name="Usai G."/>
            <person name="Natali L."/>
            <person name="Bassil N."/>
            <person name="Fernandez G.E."/>
            <person name="Lomsadze A."/>
            <person name="Armour M."/>
            <person name="Olukolu B."/>
            <person name="Poorten T."/>
            <person name="Britton C."/>
            <person name="Davik J."/>
            <person name="Ashrafi H."/>
            <person name="Aiden E.L."/>
            <person name="Borodovsky M."/>
            <person name="Worthington M."/>
        </authorList>
    </citation>
    <scope>NUCLEOTIDE SEQUENCE [LARGE SCALE GENOMIC DNA]</scope>
    <source>
        <strain evidence="1">PI 553951</strain>
    </source>
</reference>
<dbReference type="PANTHER" id="PTHR14387:SF0">
    <property type="entry name" value="DUF2428 DOMAIN-CONTAINING PROTEIN"/>
    <property type="match status" value="1"/>
</dbReference>
<accession>A0AAW1YR90</accession>
<dbReference type="InterPro" id="IPR051954">
    <property type="entry name" value="tRNA_methyltransferase_THADA"/>
</dbReference>
<dbReference type="GO" id="GO:0030488">
    <property type="term" value="P:tRNA methylation"/>
    <property type="evidence" value="ECO:0007669"/>
    <property type="project" value="TreeGrafter"/>
</dbReference>
<comment type="caution">
    <text evidence="1">The sequence shown here is derived from an EMBL/GenBank/DDBJ whole genome shotgun (WGS) entry which is preliminary data.</text>
</comment>
<protein>
    <submittedName>
        <fullName evidence="1">Uncharacterized protein</fullName>
    </submittedName>
</protein>
<dbReference type="EMBL" id="JBEDUW010000001">
    <property type="protein sequence ID" value="KAK9951227.1"/>
    <property type="molecule type" value="Genomic_DNA"/>
</dbReference>
<evidence type="ECO:0000313" key="1">
    <source>
        <dbReference type="EMBL" id="KAK9951227.1"/>
    </source>
</evidence>
<proteinExistence type="predicted"/>
<organism evidence="1 2">
    <name type="scientific">Rubus argutus</name>
    <name type="common">Southern blackberry</name>
    <dbReference type="NCBI Taxonomy" id="59490"/>
    <lineage>
        <taxon>Eukaryota</taxon>
        <taxon>Viridiplantae</taxon>
        <taxon>Streptophyta</taxon>
        <taxon>Embryophyta</taxon>
        <taxon>Tracheophyta</taxon>
        <taxon>Spermatophyta</taxon>
        <taxon>Magnoliopsida</taxon>
        <taxon>eudicotyledons</taxon>
        <taxon>Gunneridae</taxon>
        <taxon>Pentapetalae</taxon>
        <taxon>rosids</taxon>
        <taxon>fabids</taxon>
        <taxon>Rosales</taxon>
        <taxon>Rosaceae</taxon>
        <taxon>Rosoideae</taxon>
        <taxon>Rosoideae incertae sedis</taxon>
        <taxon>Rubus</taxon>
    </lineage>
</organism>
<dbReference type="GO" id="GO:0005829">
    <property type="term" value="C:cytosol"/>
    <property type="evidence" value="ECO:0007669"/>
    <property type="project" value="TreeGrafter"/>
</dbReference>
<gene>
    <name evidence="1" type="ORF">M0R45_006684</name>
</gene>
<dbReference type="Proteomes" id="UP001457282">
    <property type="component" value="Unassembled WGS sequence"/>
</dbReference>
<dbReference type="PANTHER" id="PTHR14387">
    <property type="entry name" value="THADA/DEATH RECEPTOR INTERACTING PROTEIN"/>
    <property type="match status" value="1"/>
</dbReference>
<sequence length="135" mass="14596">MGMPKLGFLVDVVEQCTVLIALDAVSGLNGLVSETKALVRPSPIVMEQCQEALSYDVEVVHLTVLEMIVINILSILKSVPFSRDCFVAAGVSFCVALQVCLSPEELGWFIIKGIFRGTDYSSLDANGQSITRGCR</sequence>